<dbReference type="STRING" id="537013.CLOSTMETH_01037"/>
<sequence length="56" mass="6434">MRLSSSIFFAQVTGTNAPGMWANRSFHTTASAYRRKKAVFSTGTLYERRVFRLVLF</sequence>
<keyword evidence="2" id="KW-1185">Reference proteome</keyword>
<accession>C0EB20</accession>
<dbReference type="EMBL" id="ACEC01000039">
    <property type="protein sequence ID" value="EEG31334.1"/>
    <property type="molecule type" value="Genomic_DNA"/>
</dbReference>
<gene>
    <name evidence="1" type="ORF">CLOSTMETH_01037</name>
</gene>
<reference evidence="1 2" key="1">
    <citation type="submission" date="2009-01" db="EMBL/GenBank/DDBJ databases">
        <authorList>
            <person name="Fulton L."/>
            <person name="Clifton S."/>
            <person name="Fulton B."/>
            <person name="Xu J."/>
            <person name="Minx P."/>
            <person name="Pepin K.H."/>
            <person name="Johnson M."/>
            <person name="Bhonagiri V."/>
            <person name="Nash W.E."/>
            <person name="Mardis E.R."/>
            <person name="Wilson R.K."/>
        </authorList>
    </citation>
    <scope>NUCLEOTIDE SEQUENCE [LARGE SCALE GENOMIC DNA]</scope>
    <source>
        <strain evidence="1 2">DSM 5476</strain>
    </source>
</reference>
<dbReference type="AlphaFoldDB" id="C0EB20"/>
<dbReference type="HOGENOM" id="CLU_3006131_0_0_9"/>
<comment type="caution">
    <text evidence="1">The sequence shown here is derived from an EMBL/GenBank/DDBJ whole genome shotgun (WGS) entry which is preliminary data.</text>
</comment>
<evidence type="ECO:0000313" key="1">
    <source>
        <dbReference type="EMBL" id="EEG31334.1"/>
    </source>
</evidence>
<name>C0EB20_9FIRM</name>
<organism evidence="1 2">
    <name type="scientific">[Clostridium] methylpentosum DSM 5476</name>
    <dbReference type="NCBI Taxonomy" id="537013"/>
    <lineage>
        <taxon>Bacteria</taxon>
        <taxon>Bacillati</taxon>
        <taxon>Bacillota</taxon>
        <taxon>Clostridia</taxon>
        <taxon>Eubacteriales</taxon>
        <taxon>Oscillospiraceae</taxon>
        <taxon>Oscillospiraceae incertae sedis</taxon>
    </lineage>
</organism>
<reference evidence="1 2" key="2">
    <citation type="submission" date="2009-02" db="EMBL/GenBank/DDBJ databases">
        <title>Draft genome sequence of Clostridium methylpentosum (DSM 5476).</title>
        <authorList>
            <person name="Sudarsanam P."/>
            <person name="Ley R."/>
            <person name="Guruge J."/>
            <person name="Turnbaugh P.J."/>
            <person name="Mahowald M."/>
            <person name="Liep D."/>
            <person name="Gordon J."/>
        </authorList>
    </citation>
    <scope>NUCLEOTIDE SEQUENCE [LARGE SCALE GENOMIC DNA]</scope>
    <source>
        <strain evidence="1 2">DSM 5476</strain>
    </source>
</reference>
<dbReference type="Proteomes" id="UP000003340">
    <property type="component" value="Unassembled WGS sequence"/>
</dbReference>
<protein>
    <submittedName>
        <fullName evidence="1">Uncharacterized protein</fullName>
    </submittedName>
</protein>
<evidence type="ECO:0000313" key="2">
    <source>
        <dbReference type="Proteomes" id="UP000003340"/>
    </source>
</evidence>
<proteinExistence type="predicted"/>